<sequence length="86" mass="9695">MKRISFNSISTISTLGVDPWESGVSVNRFGVGSNFGQKISGDRLEHWQVRKIKDENLADLLNVLLTALQLKKPSGRCRWQAIPTQR</sequence>
<organism evidence="1 2">
    <name type="scientific">Gloeocapsopsis dulcis AAB1 = 1H9</name>
    <dbReference type="NCBI Taxonomy" id="1433147"/>
    <lineage>
        <taxon>Bacteria</taxon>
        <taxon>Bacillati</taxon>
        <taxon>Cyanobacteriota</taxon>
        <taxon>Cyanophyceae</taxon>
        <taxon>Oscillatoriophycideae</taxon>
        <taxon>Chroococcales</taxon>
        <taxon>Chroococcaceae</taxon>
        <taxon>Gloeocapsopsis</taxon>
        <taxon>Gloeocapsopsis dulcis</taxon>
    </lineage>
</organism>
<name>A0A6N8FW47_9CHRO</name>
<reference evidence="1 2" key="1">
    <citation type="journal article" date="2019" name="Front. Microbiol.">
        <title>Genomic Features for Desiccation Tolerance and Sugar Biosynthesis in the Extremophile Gloeocapsopsis sp. UTEX B3054.</title>
        <authorList>
            <person name="Urrejola C."/>
            <person name="Alcorta J."/>
            <person name="Salas L."/>
            <person name="Vasquez M."/>
            <person name="Polz M.F."/>
            <person name="Vicuna R."/>
            <person name="Diez B."/>
        </authorList>
    </citation>
    <scope>NUCLEOTIDE SEQUENCE [LARGE SCALE GENOMIC DNA]</scope>
    <source>
        <strain evidence="1 2">1H9</strain>
    </source>
</reference>
<dbReference type="AlphaFoldDB" id="A0A6N8FW47"/>
<gene>
    <name evidence="1" type="ORF">BWI75_07350</name>
</gene>
<keyword evidence="2" id="KW-1185">Reference proteome</keyword>
<comment type="caution">
    <text evidence="1">The sequence shown here is derived from an EMBL/GenBank/DDBJ whole genome shotgun (WGS) entry which is preliminary data.</text>
</comment>
<dbReference type="RefSeq" id="WP_105220887.1">
    <property type="nucleotide sequence ID" value="NZ_CAWNSU010000074.1"/>
</dbReference>
<accession>A0A6N8FW47</accession>
<protein>
    <submittedName>
        <fullName evidence="1">Uncharacterized protein</fullName>
    </submittedName>
</protein>
<dbReference type="EMBL" id="NAPY01000008">
    <property type="protein sequence ID" value="MUL36166.1"/>
    <property type="molecule type" value="Genomic_DNA"/>
</dbReference>
<evidence type="ECO:0000313" key="1">
    <source>
        <dbReference type="EMBL" id="MUL36166.1"/>
    </source>
</evidence>
<dbReference type="OrthoDB" id="9961395at2"/>
<evidence type="ECO:0000313" key="2">
    <source>
        <dbReference type="Proteomes" id="UP000441797"/>
    </source>
</evidence>
<proteinExistence type="predicted"/>
<dbReference type="Proteomes" id="UP000441797">
    <property type="component" value="Unassembled WGS sequence"/>
</dbReference>